<dbReference type="AlphaFoldDB" id="A0A3B0YGJ1"/>
<reference evidence="2" key="1">
    <citation type="submission" date="2018-06" db="EMBL/GenBank/DDBJ databases">
        <authorList>
            <person name="Zhirakovskaya E."/>
        </authorList>
    </citation>
    <scope>NUCLEOTIDE SEQUENCE</scope>
</reference>
<dbReference type="Pfam" id="PF05137">
    <property type="entry name" value="PilN"/>
    <property type="match status" value="1"/>
</dbReference>
<name>A0A3B0YGJ1_9ZZZZ</name>
<dbReference type="InterPro" id="IPR052534">
    <property type="entry name" value="Extracell_DNA_Util/SecSys_Comp"/>
</dbReference>
<evidence type="ECO:0008006" key="3">
    <source>
        <dbReference type="Google" id="ProtNLM"/>
    </source>
</evidence>
<dbReference type="PANTHER" id="PTHR40278:SF1">
    <property type="entry name" value="DNA UTILIZATION PROTEIN HOFN"/>
    <property type="match status" value="1"/>
</dbReference>
<accession>A0A3B0YGJ1</accession>
<sequence length="196" mass="23034">MAQINLLPWRDKIRKEKQQQFFILLGLMVSLTAVAMFAVHMFQEDRISYQEKRLAYVDSQIKHLDRRIREIKVIEYTRRSLEKRIKKVRDLERNRAEVVHLFHELVTRLPQAVHLTNISQSKRKITLKGVAADNKNVSDYIRHLESSVWLNRLDIGIVTHQHSKAGSARLSHFTITAEQNQPELLKSKKNAGYSRK</sequence>
<keyword evidence="1" id="KW-0472">Membrane</keyword>
<organism evidence="2">
    <name type="scientific">hydrothermal vent metagenome</name>
    <dbReference type="NCBI Taxonomy" id="652676"/>
    <lineage>
        <taxon>unclassified sequences</taxon>
        <taxon>metagenomes</taxon>
        <taxon>ecological metagenomes</taxon>
    </lineage>
</organism>
<proteinExistence type="predicted"/>
<keyword evidence="1" id="KW-0812">Transmembrane</keyword>
<feature type="transmembrane region" description="Helical" evidence="1">
    <location>
        <begin position="21"/>
        <end position="42"/>
    </location>
</feature>
<protein>
    <recommendedName>
        <fullName evidence="3">Type IV pilus biogenesis protein PilN</fullName>
    </recommendedName>
</protein>
<dbReference type="PANTHER" id="PTHR40278">
    <property type="entry name" value="DNA UTILIZATION PROTEIN HOFN"/>
    <property type="match status" value="1"/>
</dbReference>
<dbReference type="InterPro" id="IPR007813">
    <property type="entry name" value="PilN"/>
</dbReference>
<evidence type="ECO:0000313" key="2">
    <source>
        <dbReference type="EMBL" id="VAW74767.1"/>
    </source>
</evidence>
<gene>
    <name evidence="2" type="ORF">MNBD_GAMMA12-3387</name>
</gene>
<keyword evidence="1" id="KW-1133">Transmembrane helix</keyword>
<dbReference type="EMBL" id="UOFL01000065">
    <property type="protein sequence ID" value="VAW74767.1"/>
    <property type="molecule type" value="Genomic_DNA"/>
</dbReference>
<evidence type="ECO:0000256" key="1">
    <source>
        <dbReference type="SAM" id="Phobius"/>
    </source>
</evidence>